<evidence type="ECO:0000256" key="4">
    <source>
        <dbReference type="ARBA" id="ARBA00022989"/>
    </source>
</evidence>
<keyword evidence="3 6" id="KW-0812">Transmembrane</keyword>
<feature type="transmembrane region" description="Helical" evidence="6">
    <location>
        <begin position="147"/>
        <end position="166"/>
    </location>
</feature>
<organism evidence="8 9">
    <name type="scientific">Paenibacillus thiaminolyticus</name>
    <name type="common">Bacillus thiaminolyticus</name>
    <dbReference type="NCBI Taxonomy" id="49283"/>
    <lineage>
        <taxon>Bacteria</taxon>
        <taxon>Bacillati</taxon>
        <taxon>Bacillota</taxon>
        <taxon>Bacilli</taxon>
        <taxon>Bacillales</taxon>
        <taxon>Paenibacillaceae</taxon>
        <taxon>Paenibacillus</taxon>
    </lineage>
</organism>
<evidence type="ECO:0000313" key="8">
    <source>
        <dbReference type="EMBL" id="MCY9607147.1"/>
    </source>
</evidence>
<feature type="domain" description="RDD" evidence="7">
    <location>
        <begin position="33"/>
        <end position="179"/>
    </location>
</feature>
<feature type="transmembrane region" description="Helical" evidence="6">
    <location>
        <begin position="47"/>
        <end position="75"/>
    </location>
</feature>
<keyword evidence="2" id="KW-1003">Cell membrane</keyword>
<evidence type="ECO:0000313" key="9">
    <source>
        <dbReference type="Proteomes" id="UP001209276"/>
    </source>
</evidence>
<name>A0ABT4FSL0_PANTH</name>
<keyword evidence="4 6" id="KW-1133">Transmembrane helix</keyword>
<evidence type="ECO:0000256" key="6">
    <source>
        <dbReference type="SAM" id="Phobius"/>
    </source>
</evidence>
<dbReference type="EMBL" id="JAMDMM010000017">
    <property type="protein sequence ID" value="MCY9607147.1"/>
    <property type="molecule type" value="Genomic_DNA"/>
</dbReference>
<dbReference type="Proteomes" id="UP001209276">
    <property type="component" value="Unassembled WGS sequence"/>
</dbReference>
<evidence type="ECO:0000256" key="2">
    <source>
        <dbReference type="ARBA" id="ARBA00022475"/>
    </source>
</evidence>
<keyword evidence="5 6" id="KW-0472">Membrane</keyword>
<evidence type="ECO:0000256" key="3">
    <source>
        <dbReference type="ARBA" id="ARBA00022692"/>
    </source>
</evidence>
<feature type="transmembrane region" description="Helical" evidence="6">
    <location>
        <begin position="87"/>
        <end position="111"/>
    </location>
</feature>
<comment type="subcellular location">
    <subcellularLocation>
        <location evidence="1">Cell membrane</location>
        <topology evidence="1">Multi-pass membrane protein</topology>
    </subcellularLocation>
</comment>
<reference evidence="8 9" key="1">
    <citation type="submission" date="2022-05" db="EMBL/GenBank/DDBJ databases">
        <title>Genome Sequencing of Bee-Associated Microbes.</title>
        <authorList>
            <person name="Dunlap C."/>
        </authorList>
    </citation>
    <scope>NUCLEOTIDE SEQUENCE [LARGE SCALE GENOMIC DNA]</scope>
    <source>
        <strain evidence="8 9">NRRL B-14613</strain>
    </source>
</reference>
<dbReference type="PANTHER" id="PTHR36115">
    <property type="entry name" value="PROLINE-RICH ANTIGEN HOMOLOG-RELATED"/>
    <property type="match status" value="1"/>
</dbReference>
<protein>
    <submittedName>
        <fullName evidence="8">RDD family protein</fullName>
    </submittedName>
</protein>
<dbReference type="GeneID" id="76999287"/>
<evidence type="ECO:0000256" key="1">
    <source>
        <dbReference type="ARBA" id="ARBA00004651"/>
    </source>
</evidence>
<gene>
    <name evidence="8" type="ORF">M5W83_08290</name>
</gene>
<proteinExistence type="predicted"/>
<evidence type="ECO:0000256" key="5">
    <source>
        <dbReference type="ARBA" id="ARBA00023136"/>
    </source>
</evidence>
<sequence length="207" mass="23563">MAETNNVPGDEDWTNTAHPEQFYEKDGGSFMHAGFWKRFFANLIDSFIMFILARLIVLILALLITSLMFETIFIPLITTFEHRTMEILVGIFSLTIVWGSVLCVVWLFYAIMESSRFQGTLGKLALGIAVVDERFEKVSFGRASARYWSKCVSVVTLYIGFLMAGFTEKKQALHDKIANTYVVNKNRALLRVKSRKMVLARPADISQ</sequence>
<dbReference type="PANTHER" id="PTHR36115:SF9">
    <property type="entry name" value="LMO1584 PROTEIN"/>
    <property type="match status" value="1"/>
</dbReference>
<dbReference type="Pfam" id="PF06271">
    <property type="entry name" value="RDD"/>
    <property type="match status" value="1"/>
</dbReference>
<comment type="caution">
    <text evidence="8">The sequence shown here is derived from an EMBL/GenBank/DDBJ whole genome shotgun (WGS) entry which is preliminary data.</text>
</comment>
<dbReference type="InterPro" id="IPR010432">
    <property type="entry name" value="RDD"/>
</dbReference>
<accession>A0ABT4FSL0</accession>
<keyword evidence="9" id="KW-1185">Reference proteome</keyword>
<dbReference type="RefSeq" id="WP_244194150.1">
    <property type="nucleotide sequence ID" value="NZ_CABMNB010000023.1"/>
</dbReference>
<dbReference type="InterPro" id="IPR051791">
    <property type="entry name" value="Pra-immunoreactive"/>
</dbReference>
<evidence type="ECO:0000259" key="7">
    <source>
        <dbReference type="Pfam" id="PF06271"/>
    </source>
</evidence>